<keyword evidence="6" id="KW-0805">Transcription regulation</keyword>
<name>A0A367IVC5_RHIST</name>
<protein>
    <recommendedName>
        <fullName evidence="3">histone acetyltransferase</fullName>
        <ecNumber evidence="3">2.3.1.48</ecNumber>
    </recommendedName>
</protein>
<evidence type="ECO:0000256" key="4">
    <source>
        <dbReference type="ARBA" id="ARBA00022679"/>
    </source>
</evidence>
<dbReference type="EC" id="2.3.1.48" evidence="3"/>
<dbReference type="SMART" id="SM00297">
    <property type="entry name" value="BROMO"/>
    <property type="match status" value="1"/>
</dbReference>
<evidence type="ECO:0000256" key="13">
    <source>
        <dbReference type="SAM" id="MobiDB-lite"/>
    </source>
</evidence>
<feature type="domain" description="Bromo" evidence="14">
    <location>
        <begin position="501"/>
        <end position="568"/>
    </location>
</feature>
<dbReference type="OrthoDB" id="1937912at2759"/>
<evidence type="ECO:0000256" key="8">
    <source>
        <dbReference type="ARBA" id="ARBA00023159"/>
    </source>
</evidence>
<feature type="compositionally biased region" description="Basic and acidic residues" evidence="13">
    <location>
        <begin position="127"/>
        <end position="144"/>
    </location>
</feature>
<evidence type="ECO:0000256" key="11">
    <source>
        <dbReference type="ARBA" id="ARBA00023315"/>
    </source>
</evidence>
<accession>A0A367IVC5</accession>
<dbReference type="PROSITE" id="PS50014">
    <property type="entry name" value="BROMODOMAIN_2"/>
    <property type="match status" value="1"/>
</dbReference>
<dbReference type="Pfam" id="PF00439">
    <property type="entry name" value="Bromodomain"/>
    <property type="match status" value="1"/>
</dbReference>
<dbReference type="GO" id="GO:0000123">
    <property type="term" value="C:histone acetyltransferase complex"/>
    <property type="evidence" value="ECO:0007669"/>
    <property type="project" value="TreeGrafter"/>
</dbReference>
<dbReference type="PANTHER" id="PTHR45750:SF3">
    <property type="entry name" value="HISTONE ACETYLTRANSFERASE"/>
    <property type="match status" value="1"/>
</dbReference>
<feature type="region of interest" description="Disordered" evidence="13">
    <location>
        <begin position="1"/>
        <end position="177"/>
    </location>
</feature>
<evidence type="ECO:0000313" key="16">
    <source>
        <dbReference type="EMBL" id="RCH81569.1"/>
    </source>
</evidence>
<dbReference type="GO" id="GO:0010484">
    <property type="term" value="F:histone H3 acetyltransferase activity"/>
    <property type="evidence" value="ECO:0007669"/>
    <property type="project" value="TreeGrafter"/>
</dbReference>
<evidence type="ECO:0000259" key="14">
    <source>
        <dbReference type="PROSITE" id="PS50014"/>
    </source>
</evidence>
<keyword evidence="4 16" id="KW-0808">Transferase</keyword>
<feature type="compositionally biased region" description="Basic and acidic residues" evidence="13">
    <location>
        <begin position="1"/>
        <end position="20"/>
    </location>
</feature>
<dbReference type="PRINTS" id="PR00503">
    <property type="entry name" value="BROMODOMAIN"/>
</dbReference>
<dbReference type="PANTHER" id="PTHR45750">
    <property type="entry name" value="GH11602P"/>
    <property type="match status" value="1"/>
</dbReference>
<dbReference type="Pfam" id="PF00583">
    <property type="entry name" value="Acetyltransf_1"/>
    <property type="match status" value="1"/>
</dbReference>
<evidence type="ECO:0000256" key="1">
    <source>
        <dbReference type="ARBA" id="ARBA00004123"/>
    </source>
</evidence>
<sequence>MSKDDPVSKRNKLSDHDTHMNESNPLDMQEEYHLNNNEDQHHNKHENNDNKHETNDQDKHEYQHEDKHSNNDNKHEDDIGISDEEFKQDEYKQSNEDNHIEDKQPDEEDLLKNKQPSEGNHSVNKQLGEENHLEDEQLGEESHWENNQLNGRNYSEEGQPGEIDYSENRHHSEKNGLEQAGDMLSEYTIKQELEDIYPSEHSAMSSEKADSSPEPIYDTYSFDPKLQEFLPKERKESAAMKEEREGKIRAQPVLNDGRRESMIILTGLKNVFQKQLPEMPKDYIARLVYDRNHRSIALIRNPNKVIGGICYRPFDLQEFAEIVFCAIASTEQVKVIIRRIIHVNLQKKGYGSFIMNHLKDYVSSHSAVKYFLTYADNFAMGYFRKQGFTAELTLDKRKWVGFMKDYEGSTIMQCSIMPQVKYLELHEILGIQRNAILKKMKEKTIDHVFPGIHISQGGSIDPLTVPGISESGWSPEMDMISNIPRHVAHYHEMLFLVEEMQNYTHAWPFLEPVKVEDVADYYQIIKEPMDLTTLEENVKADAYPTMEDFVKDTNKIFTNCKTYNAQDT</sequence>
<dbReference type="Gene3D" id="3.40.630.30">
    <property type="match status" value="1"/>
</dbReference>
<organism evidence="16 17">
    <name type="scientific">Rhizopus stolonifer</name>
    <name type="common">Rhizopus nigricans</name>
    <dbReference type="NCBI Taxonomy" id="4846"/>
    <lineage>
        <taxon>Eukaryota</taxon>
        <taxon>Fungi</taxon>
        <taxon>Fungi incertae sedis</taxon>
        <taxon>Mucoromycota</taxon>
        <taxon>Mucoromycotina</taxon>
        <taxon>Mucoromycetes</taxon>
        <taxon>Mucorales</taxon>
        <taxon>Mucorineae</taxon>
        <taxon>Rhizopodaceae</taxon>
        <taxon>Rhizopus</taxon>
    </lineage>
</organism>
<dbReference type="Gene3D" id="1.20.920.10">
    <property type="entry name" value="Bromodomain-like"/>
    <property type="match status" value="1"/>
</dbReference>
<dbReference type="GO" id="GO:0005634">
    <property type="term" value="C:nucleus"/>
    <property type="evidence" value="ECO:0007669"/>
    <property type="project" value="UniProtKB-SubCell"/>
</dbReference>
<dbReference type="EMBL" id="PJQM01005464">
    <property type="protein sequence ID" value="RCH81569.1"/>
    <property type="molecule type" value="Genomic_DNA"/>
</dbReference>
<feature type="domain" description="N-acetyltransferase" evidence="15">
    <location>
        <begin position="255"/>
        <end position="417"/>
    </location>
</feature>
<keyword evidence="9" id="KW-0804">Transcription</keyword>
<comment type="similarity">
    <text evidence="2">Belongs to the acetyltransferase family. GCN5 subfamily.</text>
</comment>
<dbReference type="AlphaFoldDB" id="A0A367IVC5"/>
<dbReference type="SUPFAM" id="SSF55729">
    <property type="entry name" value="Acyl-CoA N-acyltransferases (Nat)"/>
    <property type="match status" value="1"/>
</dbReference>
<evidence type="ECO:0000256" key="12">
    <source>
        <dbReference type="PROSITE-ProRule" id="PRU00035"/>
    </source>
</evidence>
<keyword evidence="11" id="KW-0012">Acyltransferase</keyword>
<dbReference type="InterPro" id="IPR000182">
    <property type="entry name" value="GNAT_dom"/>
</dbReference>
<dbReference type="InterPro" id="IPR001487">
    <property type="entry name" value="Bromodomain"/>
</dbReference>
<dbReference type="PROSITE" id="PS51186">
    <property type="entry name" value="GNAT"/>
    <property type="match status" value="1"/>
</dbReference>
<keyword evidence="10" id="KW-0539">Nucleus</keyword>
<evidence type="ECO:0000256" key="6">
    <source>
        <dbReference type="ARBA" id="ARBA00023015"/>
    </source>
</evidence>
<evidence type="ECO:0000313" key="17">
    <source>
        <dbReference type="Proteomes" id="UP000253551"/>
    </source>
</evidence>
<keyword evidence="17" id="KW-1185">Reference proteome</keyword>
<comment type="caution">
    <text evidence="16">The sequence shown here is derived from an EMBL/GenBank/DDBJ whole genome shotgun (WGS) entry which is preliminary data.</text>
</comment>
<evidence type="ECO:0000256" key="2">
    <source>
        <dbReference type="ARBA" id="ARBA00008607"/>
    </source>
</evidence>
<feature type="compositionally biased region" description="Polar residues" evidence="13">
    <location>
        <begin position="114"/>
        <end position="125"/>
    </location>
</feature>
<dbReference type="InterPro" id="IPR036427">
    <property type="entry name" value="Bromodomain-like_sf"/>
</dbReference>
<keyword evidence="8" id="KW-0010">Activator</keyword>
<dbReference type="GO" id="GO:0045944">
    <property type="term" value="P:positive regulation of transcription by RNA polymerase II"/>
    <property type="evidence" value="ECO:0007669"/>
    <property type="project" value="TreeGrafter"/>
</dbReference>
<dbReference type="SUPFAM" id="SSF47370">
    <property type="entry name" value="Bromodomain"/>
    <property type="match status" value="1"/>
</dbReference>
<evidence type="ECO:0000256" key="10">
    <source>
        <dbReference type="ARBA" id="ARBA00023242"/>
    </source>
</evidence>
<dbReference type="Proteomes" id="UP000253551">
    <property type="component" value="Unassembled WGS sequence"/>
</dbReference>
<evidence type="ECO:0000256" key="3">
    <source>
        <dbReference type="ARBA" id="ARBA00013184"/>
    </source>
</evidence>
<evidence type="ECO:0000256" key="7">
    <source>
        <dbReference type="ARBA" id="ARBA00023117"/>
    </source>
</evidence>
<gene>
    <name evidence="16" type="primary">GCN5_1</name>
    <name evidence="16" type="ORF">CU098_000407</name>
</gene>
<dbReference type="PROSITE" id="PS00633">
    <property type="entry name" value="BROMODOMAIN_1"/>
    <property type="match status" value="1"/>
</dbReference>
<feature type="non-terminal residue" evidence="16">
    <location>
        <position position="568"/>
    </location>
</feature>
<reference evidence="16 17" key="1">
    <citation type="journal article" date="2018" name="G3 (Bethesda)">
        <title>Phylogenetic and Phylogenomic Definition of Rhizopus Species.</title>
        <authorList>
            <person name="Gryganskyi A.P."/>
            <person name="Golan J."/>
            <person name="Dolatabadi S."/>
            <person name="Mondo S."/>
            <person name="Robb S."/>
            <person name="Idnurm A."/>
            <person name="Muszewska A."/>
            <person name="Steczkiewicz K."/>
            <person name="Masonjones S."/>
            <person name="Liao H.L."/>
            <person name="Gajdeczka M.T."/>
            <person name="Anike F."/>
            <person name="Vuek A."/>
            <person name="Anishchenko I.M."/>
            <person name="Voigt K."/>
            <person name="de Hoog G.S."/>
            <person name="Smith M.E."/>
            <person name="Heitman J."/>
            <person name="Vilgalys R."/>
            <person name="Stajich J.E."/>
        </authorList>
    </citation>
    <scope>NUCLEOTIDE SEQUENCE [LARGE SCALE GENOMIC DNA]</scope>
    <source>
        <strain evidence="16 17">LSU 92-RS-03</strain>
    </source>
</reference>
<evidence type="ECO:0000256" key="9">
    <source>
        <dbReference type="ARBA" id="ARBA00023163"/>
    </source>
</evidence>
<evidence type="ECO:0000259" key="15">
    <source>
        <dbReference type="PROSITE" id="PS51186"/>
    </source>
</evidence>
<proteinExistence type="inferred from homology"/>
<dbReference type="STRING" id="4846.A0A367IVC5"/>
<dbReference type="InterPro" id="IPR018359">
    <property type="entry name" value="Bromodomain_CS"/>
</dbReference>
<comment type="subcellular location">
    <subcellularLocation>
        <location evidence="1">Nucleus</location>
    </subcellularLocation>
</comment>
<evidence type="ECO:0000256" key="5">
    <source>
        <dbReference type="ARBA" id="ARBA00022853"/>
    </source>
</evidence>
<feature type="compositionally biased region" description="Basic and acidic residues" evidence="13">
    <location>
        <begin position="30"/>
        <end position="103"/>
    </location>
</feature>
<dbReference type="InterPro" id="IPR037800">
    <property type="entry name" value="GCN5"/>
</dbReference>
<feature type="compositionally biased region" description="Basic and acidic residues" evidence="13">
    <location>
        <begin position="166"/>
        <end position="176"/>
    </location>
</feature>
<dbReference type="InterPro" id="IPR016181">
    <property type="entry name" value="Acyl_CoA_acyltransferase"/>
</dbReference>
<keyword evidence="7 12" id="KW-0103">Bromodomain</keyword>
<keyword evidence="5" id="KW-0156">Chromatin regulator</keyword>